<dbReference type="Proteomes" id="UP000033710">
    <property type="component" value="Unassembled WGS sequence"/>
</dbReference>
<dbReference type="VEuPathDB" id="FungiDB:SPSK_10033"/>
<dbReference type="KEGG" id="ssck:SPSK_10033"/>
<name>A0A0F2MAD3_SPOSC</name>
<reference evidence="1 2" key="2">
    <citation type="journal article" date="2015" name="Eukaryot. Cell">
        <title>Asexual propagation of a virulent clone complex in a human and feline outbreak of sporotrichosis.</title>
        <authorList>
            <person name="Teixeira Mde M."/>
            <person name="Rodrigues A.M."/>
            <person name="Tsui C.K."/>
            <person name="de Almeida L.G."/>
            <person name="Van Diepeningen A.D."/>
            <person name="van den Ende B.G."/>
            <person name="Fernandes G.F."/>
            <person name="Kano R."/>
            <person name="Hamelin R.C."/>
            <person name="Lopes-Bezerra L.M."/>
            <person name="Vasconcelos A.T."/>
            <person name="de Hoog S."/>
            <person name="de Camargo Z.P."/>
            <person name="Felipe M.S."/>
        </authorList>
    </citation>
    <scope>NUCLEOTIDE SEQUENCE [LARGE SCALE GENOMIC DNA]</scope>
    <source>
        <strain evidence="1 2">1099-18</strain>
    </source>
</reference>
<evidence type="ECO:0000313" key="1">
    <source>
        <dbReference type="EMBL" id="KJR86034.1"/>
    </source>
</evidence>
<comment type="caution">
    <text evidence="1">The sequence shown here is derived from an EMBL/GenBank/DDBJ whole genome shotgun (WGS) entry which is preliminary data.</text>
</comment>
<evidence type="ECO:0000313" key="2">
    <source>
        <dbReference type="Proteomes" id="UP000033710"/>
    </source>
</evidence>
<proteinExistence type="predicted"/>
<dbReference type="RefSeq" id="XP_016588710.1">
    <property type="nucleotide sequence ID" value="XM_016736595.1"/>
</dbReference>
<organism evidence="1 2">
    <name type="scientific">Sporothrix schenckii 1099-18</name>
    <dbReference type="NCBI Taxonomy" id="1397361"/>
    <lineage>
        <taxon>Eukaryota</taxon>
        <taxon>Fungi</taxon>
        <taxon>Dikarya</taxon>
        <taxon>Ascomycota</taxon>
        <taxon>Pezizomycotina</taxon>
        <taxon>Sordariomycetes</taxon>
        <taxon>Sordariomycetidae</taxon>
        <taxon>Ophiostomatales</taxon>
        <taxon>Ophiostomataceae</taxon>
        <taxon>Sporothrix</taxon>
    </lineage>
</organism>
<dbReference type="GeneID" id="27671872"/>
<reference evidence="1 2" key="1">
    <citation type="journal article" date="2014" name="BMC Genomics">
        <title>Comparative genomics of the major fungal agents of human and animal Sporotrichosis: Sporothrix schenckii and Sporothrix brasiliensis.</title>
        <authorList>
            <person name="Teixeira M.M."/>
            <person name="de Almeida L.G."/>
            <person name="Kubitschek-Barreira P."/>
            <person name="Alves F.L."/>
            <person name="Kioshima E.S."/>
            <person name="Abadio A.K."/>
            <person name="Fernandes L."/>
            <person name="Derengowski L.S."/>
            <person name="Ferreira K.S."/>
            <person name="Souza R.C."/>
            <person name="Ruiz J.C."/>
            <person name="de Andrade N.C."/>
            <person name="Paes H.C."/>
            <person name="Nicola A.M."/>
            <person name="Albuquerque P."/>
            <person name="Gerber A.L."/>
            <person name="Martins V.P."/>
            <person name="Peconick L.D."/>
            <person name="Neto A.V."/>
            <person name="Chaucanez C.B."/>
            <person name="Silva P.A."/>
            <person name="Cunha O.L."/>
            <person name="de Oliveira F.F."/>
            <person name="dos Santos T.C."/>
            <person name="Barros A.L."/>
            <person name="Soares M.A."/>
            <person name="de Oliveira L.M."/>
            <person name="Marini M.M."/>
            <person name="Villalobos-Duno H."/>
            <person name="Cunha M.M."/>
            <person name="de Hoog S."/>
            <person name="da Silveira J.F."/>
            <person name="Henrissat B."/>
            <person name="Nino-Vega G.A."/>
            <person name="Cisalpino P.S."/>
            <person name="Mora-Montes H.M."/>
            <person name="Almeida S.R."/>
            <person name="Stajich J.E."/>
            <person name="Lopes-Bezerra L.M."/>
            <person name="Vasconcelos A.T."/>
            <person name="Felipe M.S."/>
        </authorList>
    </citation>
    <scope>NUCLEOTIDE SEQUENCE [LARGE SCALE GENOMIC DNA]</scope>
    <source>
        <strain evidence="1 2">1099-18</strain>
    </source>
</reference>
<dbReference type="OrthoDB" id="5376287at2759"/>
<dbReference type="EMBL" id="AXCR01000007">
    <property type="protein sequence ID" value="KJR86034.1"/>
    <property type="molecule type" value="Genomic_DNA"/>
</dbReference>
<protein>
    <submittedName>
        <fullName evidence="1">Uncharacterized protein</fullName>
    </submittedName>
</protein>
<gene>
    <name evidence="1" type="ORF">SPSK_10033</name>
</gene>
<sequence>MALNPAEIVFPVAANSEISGESEPKAIFSYHAGPVKVPGPWKRGRPRGLDSLTSIHRTESAATLAEMLDQGPRN</sequence>
<accession>A0A0F2MAD3</accession>
<dbReference type="AlphaFoldDB" id="A0A0F2MAD3"/>